<dbReference type="Proteomes" id="UP000601223">
    <property type="component" value="Unassembled WGS sequence"/>
</dbReference>
<feature type="compositionally biased region" description="Pro residues" evidence="1">
    <location>
        <begin position="421"/>
        <end position="432"/>
    </location>
</feature>
<organism evidence="2 3">
    <name type="scientific">Catellatospora bangladeshensis</name>
    <dbReference type="NCBI Taxonomy" id="310355"/>
    <lineage>
        <taxon>Bacteria</taxon>
        <taxon>Bacillati</taxon>
        <taxon>Actinomycetota</taxon>
        <taxon>Actinomycetes</taxon>
        <taxon>Micromonosporales</taxon>
        <taxon>Micromonosporaceae</taxon>
        <taxon>Catellatospora</taxon>
    </lineage>
</organism>
<dbReference type="RefSeq" id="WP_203746717.1">
    <property type="nucleotide sequence ID" value="NZ_BONF01000017.1"/>
</dbReference>
<comment type="caution">
    <text evidence="2">The sequence shown here is derived from an EMBL/GenBank/DDBJ whole genome shotgun (WGS) entry which is preliminary data.</text>
</comment>
<evidence type="ECO:0000313" key="2">
    <source>
        <dbReference type="EMBL" id="GIF81987.1"/>
    </source>
</evidence>
<evidence type="ECO:0000256" key="1">
    <source>
        <dbReference type="SAM" id="MobiDB-lite"/>
    </source>
</evidence>
<dbReference type="AlphaFoldDB" id="A0A8J3NIB1"/>
<protein>
    <submittedName>
        <fullName evidence="2">Uncharacterized protein</fullName>
    </submittedName>
</protein>
<feature type="compositionally biased region" description="Low complexity" evidence="1">
    <location>
        <begin position="394"/>
        <end position="409"/>
    </location>
</feature>
<keyword evidence="3" id="KW-1185">Reference proteome</keyword>
<name>A0A8J3NIB1_9ACTN</name>
<dbReference type="EMBL" id="BONF01000017">
    <property type="protein sequence ID" value="GIF81987.1"/>
    <property type="molecule type" value="Genomic_DNA"/>
</dbReference>
<reference evidence="2 3" key="1">
    <citation type="submission" date="2021-01" db="EMBL/GenBank/DDBJ databases">
        <title>Whole genome shotgun sequence of Catellatospora bangladeshensis NBRC 107357.</title>
        <authorList>
            <person name="Komaki H."/>
            <person name="Tamura T."/>
        </authorList>
    </citation>
    <scope>NUCLEOTIDE SEQUENCE [LARGE SCALE GENOMIC DNA]</scope>
    <source>
        <strain evidence="2 3">NBRC 107357</strain>
    </source>
</reference>
<dbReference type="Gene3D" id="1.10.1740.10">
    <property type="match status" value="1"/>
</dbReference>
<sequence length="796" mass="82495">MSTVDRGASPVDVSVVSLAQLEAAAGGRDHALREQAGDRLVAMVTAGGADADAAMQALCRAELARLHHYFALRVDDEHDAVDLTRDLLDRVCAVHASAGLVLRHGARSFYRYVYTAARRDVAHHLRKRVRAAPADPADLDLADRPQPTVEELAGSWELGSWLRQATHHIKDDYELVLLAYTQDLPRRQLIEASGVAAHRFDRVLYDARIRVTEHLLTLHLARTRPCAAGEWNRRDPAGFTPQVYQRTRRHLKGCDVCRQQYAHSRKVGLAKDFLVIPILAMPAALAAWGREESDERAAAAVAVSRDTPATAPAPATVVAPADIVAAPRPPSPVGGLGGRILTALAGNPSLGRLADAVLGNPAAAGGTAVVVAVSVAAVVFTGTGGPAASPDPRPSATAVTAPGTAAPAVPTSPPSSGGPGAPGPAPSAPASPVPTGADPGSAGTGGASAGQVLQGSPNWGYVYVDKATEAEAPIGTATPLNLNTQWSTAADYPATTGQQALVTHTGTGRYQVRLPGLGAERAVTHVTAYRTVYRGRVCAVADYRRSGTDELVDVRCFDHTGAPIDWWFTVFVAAAAGGTQPYATVAYSAAGIRAAGTANSAGGTNSVTRTGTGRYQVQLPGRDFAAGTGGMMLTTFGTAAARCRVAGTASAGDALTVSVACQAVTTGAATARDSGFLLTYTDRAGPHRDGSAPSAYTLVSGGAAPHVDAARSYSSDGETPSVSRLNTGWYRLTWTSLGKFGDSVQLTAYGDDDRYCHLGAINSYSAPPKLTVDVYCHGNAGTLADGGFVASYLRAP</sequence>
<proteinExistence type="predicted"/>
<accession>A0A8J3NIB1</accession>
<evidence type="ECO:0000313" key="3">
    <source>
        <dbReference type="Proteomes" id="UP000601223"/>
    </source>
</evidence>
<feature type="region of interest" description="Disordered" evidence="1">
    <location>
        <begin position="384"/>
        <end position="451"/>
    </location>
</feature>
<gene>
    <name evidence="2" type="ORF">Cba03nite_33360</name>
</gene>